<dbReference type="EMBL" id="JAHESC010000013">
    <property type="protein sequence ID" value="MBT1687028.1"/>
    <property type="molecule type" value="Genomic_DNA"/>
</dbReference>
<gene>
    <name evidence="1" type="ORF">KK078_10690</name>
</gene>
<organism evidence="1 2">
    <name type="scientific">Dawidia soli</name>
    <dbReference type="NCBI Taxonomy" id="2782352"/>
    <lineage>
        <taxon>Bacteria</taxon>
        <taxon>Pseudomonadati</taxon>
        <taxon>Bacteroidota</taxon>
        <taxon>Cytophagia</taxon>
        <taxon>Cytophagales</taxon>
        <taxon>Chryseotaleaceae</taxon>
        <taxon>Dawidia</taxon>
    </lineage>
</organism>
<evidence type="ECO:0000313" key="1">
    <source>
        <dbReference type="EMBL" id="MBT1687028.1"/>
    </source>
</evidence>
<sequence>MIYVFKTSVETKSQVEKLKPHINTVLPTEKWSFDLEDCDKILRIDSDENIVLRITALLTIHKFHCEELE</sequence>
<proteinExistence type="predicted"/>
<accession>A0AAP2D7V0</accession>
<keyword evidence="2" id="KW-1185">Reference proteome</keyword>
<evidence type="ECO:0000313" key="2">
    <source>
        <dbReference type="Proteomes" id="UP001319180"/>
    </source>
</evidence>
<reference evidence="1 2" key="1">
    <citation type="submission" date="2021-05" db="EMBL/GenBank/DDBJ databases">
        <title>A Polyphasic approach of four new species of the genus Ohtaekwangia: Ohtaekwangia histidinii sp. nov., Ohtaekwangia cretensis sp. nov., Ohtaekwangia indiensis sp. nov., Ohtaekwangia reichenbachii sp. nov. from diverse environment.</title>
        <authorList>
            <person name="Octaviana S."/>
        </authorList>
    </citation>
    <scope>NUCLEOTIDE SEQUENCE [LARGE SCALE GENOMIC DNA]</scope>
    <source>
        <strain evidence="1 2">PWU37</strain>
    </source>
</reference>
<protein>
    <submittedName>
        <fullName evidence="1">Uncharacterized protein</fullName>
    </submittedName>
</protein>
<dbReference type="Proteomes" id="UP001319180">
    <property type="component" value="Unassembled WGS sequence"/>
</dbReference>
<name>A0AAP2D7V0_9BACT</name>
<comment type="caution">
    <text evidence="1">The sequence shown here is derived from an EMBL/GenBank/DDBJ whole genome shotgun (WGS) entry which is preliminary data.</text>
</comment>
<dbReference type="AlphaFoldDB" id="A0AAP2D7V0"/>